<evidence type="ECO:0000313" key="3">
    <source>
        <dbReference type="Proteomes" id="UP000774617"/>
    </source>
</evidence>
<comment type="caution">
    <text evidence="2">The sequence shown here is derived from an EMBL/GenBank/DDBJ whole genome shotgun (WGS) entry which is preliminary data.</text>
</comment>
<dbReference type="Gene3D" id="3.40.50.720">
    <property type="entry name" value="NAD(P)-binding Rossmann-like Domain"/>
    <property type="match status" value="1"/>
</dbReference>
<evidence type="ECO:0000313" key="2">
    <source>
        <dbReference type="EMBL" id="KAH7045183.1"/>
    </source>
</evidence>
<name>A0ABQ8G540_9PEZI</name>
<dbReference type="InterPro" id="IPR036291">
    <property type="entry name" value="NAD(P)-bd_dom_sf"/>
</dbReference>
<dbReference type="Proteomes" id="UP000774617">
    <property type="component" value="Unassembled WGS sequence"/>
</dbReference>
<dbReference type="InterPro" id="IPR020904">
    <property type="entry name" value="Sc_DH/Rdtase_CS"/>
</dbReference>
<proteinExistence type="predicted"/>
<reference evidence="2 3" key="1">
    <citation type="journal article" date="2021" name="Nat. Commun.">
        <title>Genetic determinants of endophytism in the Arabidopsis root mycobiome.</title>
        <authorList>
            <person name="Mesny F."/>
            <person name="Miyauchi S."/>
            <person name="Thiergart T."/>
            <person name="Pickel B."/>
            <person name="Atanasova L."/>
            <person name="Karlsson M."/>
            <person name="Huettel B."/>
            <person name="Barry K.W."/>
            <person name="Haridas S."/>
            <person name="Chen C."/>
            <person name="Bauer D."/>
            <person name="Andreopoulos W."/>
            <person name="Pangilinan J."/>
            <person name="LaButti K."/>
            <person name="Riley R."/>
            <person name="Lipzen A."/>
            <person name="Clum A."/>
            <person name="Drula E."/>
            <person name="Henrissat B."/>
            <person name="Kohler A."/>
            <person name="Grigoriev I.V."/>
            <person name="Martin F.M."/>
            <person name="Hacquard S."/>
        </authorList>
    </citation>
    <scope>NUCLEOTIDE SEQUENCE [LARGE SCALE GENOMIC DNA]</scope>
    <source>
        <strain evidence="2 3">MPI-SDFR-AT-0080</strain>
    </source>
</reference>
<evidence type="ECO:0008006" key="4">
    <source>
        <dbReference type="Google" id="ProtNLM"/>
    </source>
</evidence>
<dbReference type="SUPFAM" id="SSF51735">
    <property type="entry name" value="NAD(P)-binding Rossmann-fold domains"/>
    <property type="match status" value="1"/>
</dbReference>
<dbReference type="PRINTS" id="PR00081">
    <property type="entry name" value="GDHRDH"/>
</dbReference>
<organism evidence="2 3">
    <name type="scientific">Macrophomina phaseolina</name>
    <dbReference type="NCBI Taxonomy" id="35725"/>
    <lineage>
        <taxon>Eukaryota</taxon>
        <taxon>Fungi</taxon>
        <taxon>Dikarya</taxon>
        <taxon>Ascomycota</taxon>
        <taxon>Pezizomycotina</taxon>
        <taxon>Dothideomycetes</taxon>
        <taxon>Dothideomycetes incertae sedis</taxon>
        <taxon>Botryosphaeriales</taxon>
        <taxon>Botryosphaeriaceae</taxon>
        <taxon>Macrophomina</taxon>
    </lineage>
</organism>
<gene>
    <name evidence="2" type="ORF">B0J12DRAFT_757599</name>
</gene>
<sequence>MPTYLVTGASRGLGYAFLQVLASDPENTVCGLVRNSRATRDRLAADQVSSVHLLEAEITDEHARKRAAEDARHIFGNRGLDALINNAAYVSEVTALKSLQDLQMVPLAFPAFIIAFTDEPFSVFSEHDLKPIIQDAQKSFDINVFGVLKTVIAFLPLVRESSLKQVVVISSGMDFVTAARLDNAAPYAVSKAALSLMVAKLGAAYEENGILFMSLCPGLVDTSDGRDVNLPTDELARSEMIGAKLQNQIQ</sequence>
<dbReference type="PANTHER" id="PTHR45458">
    <property type="entry name" value="SHORT-CHAIN DEHYDROGENASE/REDUCTASE SDR"/>
    <property type="match status" value="1"/>
</dbReference>
<dbReference type="Pfam" id="PF00106">
    <property type="entry name" value="adh_short"/>
    <property type="match status" value="2"/>
</dbReference>
<dbReference type="EMBL" id="JAGTJR010000019">
    <property type="protein sequence ID" value="KAH7045183.1"/>
    <property type="molecule type" value="Genomic_DNA"/>
</dbReference>
<accession>A0ABQ8G540</accession>
<keyword evidence="1" id="KW-0521">NADP</keyword>
<dbReference type="InterPro" id="IPR002347">
    <property type="entry name" value="SDR_fam"/>
</dbReference>
<keyword evidence="3" id="KW-1185">Reference proteome</keyword>
<protein>
    <recommendedName>
        <fullName evidence="4">Short-chain dehydrogenase/reductase SDR</fullName>
    </recommendedName>
</protein>
<dbReference type="InterPro" id="IPR052184">
    <property type="entry name" value="SDR_enzymes"/>
</dbReference>
<evidence type="ECO:0000256" key="1">
    <source>
        <dbReference type="ARBA" id="ARBA00022857"/>
    </source>
</evidence>
<dbReference type="PANTHER" id="PTHR45458:SF3">
    <property type="entry name" value="CHAIN DEHYDROGENASE (ATSC), PUTATIVE-RELATED"/>
    <property type="match status" value="1"/>
</dbReference>
<dbReference type="PROSITE" id="PS00061">
    <property type="entry name" value="ADH_SHORT"/>
    <property type="match status" value="1"/>
</dbReference>